<evidence type="ECO:0000313" key="6">
    <source>
        <dbReference type="EMBL" id="MDA0138985.1"/>
    </source>
</evidence>
<dbReference type="CDD" id="cd00146">
    <property type="entry name" value="PKD"/>
    <property type="match status" value="3"/>
</dbReference>
<comment type="caution">
    <text evidence="6">The sequence shown here is derived from an EMBL/GenBank/DDBJ whole genome shotgun (WGS) entry which is preliminary data.</text>
</comment>
<feature type="domain" description="PKD" evidence="4">
    <location>
        <begin position="738"/>
        <end position="820"/>
    </location>
</feature>
<dbReference type="SUPFAM" id="SSF49899">
    <property type="entry name" value="Concanavalin A-like lectins/glucanases"/>
    <property type="match status" value="2"/>
</dbReference>
<dbReference type="Gene3D" id="3.40.50.880">
    <property type="match status" value="1"/>
</dbReference>
<evidence type="ECO:0000313" key="7">
    <source>
        <dbReference type="Proteomes" id="UP001147700"/>
    </source>
</evidence>
<dbReference type="EMBL" id="JAPCID010000020">
    <property type="protein sequence ID" value="MDA0138985.1"/>
    <property type="molecule type" value="Genomic_DNA"/>
</dbReference>
<evidence type="ECO:0000259" key="5">
    <source>
        <dbReference type="PROSITE" id="PS51175"/>
    </source>
</evidence>
<evidence type="ECO:0000256" key="1">
    <source>
        <dbReference type="ARBA" id="ARBA00022729"/>
    </source>
</evidence>
<dbReference type="PANTHER" id="PTHR40469:SF2">
    <property type="entry name" value="GALACTOSE-BINDING DOMAIN-LIKE SUPERFAMILY PROTEIN"/>
    <property type="match status" value="1"/>
</dbReference>
<feature type="domain" description="PKD" evidence="4">
    <location>
        <begin position="1541"/>
        <end position="1629"/>
    </location>
</feature>
<dbReference type="Pfam" id="PF06283">
    <property type="entry name" value="ThuA"/>
    <property type="match status" value="1"/>
</dbReference>
<dbReference type="SUPFAM" id="SSF49299">
    <property type="entry name" value="PKD domain"/>
    <property type="match status" value="3"/>
</dbReference>
<dbReference type="PROSITE" id="PS50093">
    <property type="entry name" value="PKD"/>
    <property type="match status" value="3"/>
</dbReference>
<protein>
    <submittedName>
        <fullName evidence="6">ThuA domain-containing protein</fullName>
    </submittedName>
</protein>
<dbReference type="Pfam" id="PF18911">
    <property type="entry name" value="PKD_4"/>
    <property type="match status" value="3"/>
</dbReference>
<dbReference type="InterPro" id="IPR011041">
    <property type="entry name" value="Quinoprot_gluc/sorb_DH_b-prop"/>
</dbReference>
<feature type="chain" id="PRO_5047255457" evidence="3">
    <location>
        <begin position="27"/>
        <end position="1763"/>
    </location>
</feature>
<dbReference type="InterPro" id="IPR029062">
    <property type="entry name" value="Class_I_gatase-like"/>
</dbReference>
<keyword evidence="7" id="KW-1185">Reference proteome</keyword>
<dbReference type="InterPro" id="IPR012938">
    <property type="entry name" value="Glc/Sorbosone_DH"/>
</dbReference>
<dbReference type="Proteomes" id="UP001147700">
    <property type="component" value="Unassembled WGS sequence"/>
</dbReference>
<dbReference type="PANTHER" id="PTHR40469">
    <property type="entry name" value="SECRETED GLYCOSYL HYDROLASE"/>
    <property type="match status" value="1"/>
</dbReference>
<dbReference type="SUPFAM" id="SSF50952">
    <property type="entry name" value="Soluble quinoprotein glucose dehydrogenase"/>
    <property type="match status" value="1"/>
</dbReference>
<dbReference type="SMART" id="SM00606">
    <property type="entry name" value="CBD_IV"/>
    <property type="match status" value="1"/>
</dbReference>
<dbReference type="Pfam" id="PF07995">
    <property type="entry name" value="GSDH"/>
    <property type="match status" value="1"/>
</dbReference>
<proteinExistence type="predicted"/>
<dbReference type="InterPro" id="IPR041542">
    <property type="entry name" value="GH43_C2"/>
</dbReference>
<dbReference type="SUPFAM" id="SSF52317">
    <property type="entry name" value="Class I glutamine amidotransferase-like"/>
    <property type="match status" value="1"/>
</dbReference>
<dbReference type="InterPro" id="IPR013783">
    <property type="entry name" value="Ig-like_fold"/>
</dbReference>
<dbReference type="InterPro" id="IPR035986">
    <property type="entry name" value="PKD_dom_sf"/>
</dbReference>
<dbReference type="InterPro" id="IPR008979">
    <property type="entry name" value="Galactose-bd-like_sf"/>
</dbReference>
<evidence type="ECO:0000259" key="4">
    <source>
        <dbReference type="PROSITE" id="PS50093"/>
    </source>
</evidence>
<reference evidence="6" key="1">
    <citation type="submission" date="2022-10" db="EMBL/GenBank/DDBJ databases">
        <title>The WGS of Solirubrobacter sp. CPCC 204708.</title>
        <authorList>
            <person name="Jiang Z."/>
        </authorList>
    </citation>
    <scope>NUCLEOTIDE SEQUENCE</scope>
    <source>
        <strain evidence="6">CPCC 204708</strain>
    </source>
</reference>
<sequence>MRFRKGAALGLFAAATCALSAAPAQAADPLEKVLVFSKTAGFRHDSIPQGIAAVQSLGTTNGFTVDATEDATKFTDANLAQYDVIVFMSTTGDILNSEQQGAFERYMRAGGGFAGVHAASDTEYTWPYYGQMLGGYFKSHPSGTPQATVRVEDGDEPSTTGLPTSWVRNDEWYNFQRPNNPVVNGNQPGIPDYSPRTSGVKVLANVDESTYDEGDDNSTDDDHPISWCSNFDGGRVWYTAMGHTQASFQEENFRAHLLGGLKTAAKNVDADCGAERRRTPTNDDFEVATLAKGVDKVGEPISLAVLPDRRVLHTSRNGRLWLTTPNATTTLAAQLDVYTHDEDGLQGVAVDPNYATNGWIYLFYAPRLTTPMNDAPNDGADSAFAPFKGYNQVSRFKLGTDGKLDLASEEKIIQIPSERGSCCHVGGDMDFDAQGNLYIVTGDDSNPFQSDGYSPLDDRANRNPVYDARRTSGNTNDLRGKLLRITPKDGGGYTIPAGNLFPAGDMQTKPEIYAMGFRNPFRFAVDKQTGFVYLGEYGPDAGGPNANRGPGGQVEFNLIKEPGNYGWPFCTGKNDAYNDYDFATGTSGAKFNCAAPVNDSRHNTGRTNLPPAIPAWIAYDGGSIPEFGSGSESPMGGPTYRYDPNNPSKTKFPAYFDGKNFAYEFGRAWIKTFTGGTDGSFPQVDTWFQNFGFKQLIDLDFGPDGSLYVLDYGTGGYFAGDENSAVYRVDYVQGARSPIVKATADKTSGPAPLAVKFSSAGTVDPDGTPLTYAWDFDGDGATDSTEPNPSFTYTTNGKRTATLKVTDATGQEGFASFNITAGNTAPTVKINLPAQGAFFDYGDKIRYTVTVTDPEDGTIDCSKVMVNTALGHNDHSHGDQSLSGCSGEFTIPPAWEDKTQHIWYIVNASYTDRSTGLELTGQSQVELEWKTLQAEQFDANNGFTVNTVANAMGGKRMGYTDPGDWLRFDKVNMAGIDSVTVRTSGPNAARLELRADSPTGPLVANVPVVASGDWEVYKTQDPAPITDPGGTRDLYLVAPVSGFDIDELTFNGPGANGNAAPNLTANATPVSGAAPLKVDFTASAVDPEGTAVSYAWNFGVNGATATTANASYTYTQRGLYTATVTATDADGRKTSRSFSVEVLGTCPGTDAFTGTALDRTVWPSIVREDAANYKVENGVLKINAVAGDMWTGNTTAKNIVSRPAPAGPWTATTKVALSQVANGEQAAILLRQGDTEVYKAAFIRTAEGRNVEFVGLRANEAAYVARSAIFPGDAGSTVYLRMQSDGTSLTVWFSRDGVSFTQVGAARPLDRMTSPQLGIAAFNGTAQTPASFEWFNLSTPNDEFDGSALSDCRWTTVVRPVSGEVRVADGELQIDAIDGDLYNGTDTAKSVLLQPAPVGKWEATTKVKLAQGGQYEQAGLVLYKDGRNFAKLMLIDLEGTGWRLELGQDVNGVTTNVDNQDRSGALPAGINESGVWLKMISDGTTLTGQWSADGTTWTTFGRAKPLASLAGAKVGLAGYHGTGQPARFDFFRLGTGNRAPVISAATATPNKGTAPFSTQFEAVATDADGDALTYAWDLDGNGTVDSTVAKPAFRYERAGTYTAKVTVSDGKLTAEKTVTVTVEGASTSTPIELGSDVAPTLNLTLGPVLDLEPFVPGVTRDYLASTTATVVSTAGEAKLTVTDPGAAKPGYLSNGSYPLPQPLQVKAAEGAFGGLPATLRTYTGPVGKDVIPVQFKQPIAETDGLRSGRYGTTLVFTLSTTTP</sequence>
<dbReference type="Gene3D" id="2.60.40.10">
    <property type="entry name" value="Immunoglobulins"/>
    <property type="match status" value="3"/>
</dbReference>
<dbReference type="InterPro" id="IPR000601">
    <property type="entry name" value="PKD_dom"/>
</dbReference>
<dbReference type="InterPro" id="IPR029010">
    <property type="entry name" value="ThuA-like"/>
</dbReference>
<dbReference type="PROSITE" id="PS51175">
    <property type="entry name" value="CBM6"/>
    <property type="match status" value="1"/>
</dbReference>
<dbReference type="InterPro" id="IPR022409">
    <property type="entry name" value="PKD/Chitinase_dom"/>
</dbReference>
<accession>A0ABT4RL23</accession>
<dbReference type="Pfam" id="PF03422">
    <property type="entry name" value="CBM_6"/>
    <property type="match status" value="1"/>
</dbReference>
<dbReference type="Pfam" id="PF17851">
    <property type="entry name" value="GH43_C2"/>
    <property type="match status" value="2"/>
</dbReference>
<organism evidence="6 7">
    <name type="scientific">Solirubrobacter deserti</name>
    <dbReference type="NCBI Taxonomy" id="2282478"/>
    <lineage>
        <taxon>Bacteria</taxon>
        <taxon>Bacillati</taxon>
        <taxon>Actinomycetota</taxon>
        <taxon>Thermoleophilia</taxon>
        <taxon>Solirubrobacterales</taxon>
        <taxon>Solirubrobacteraceae</taxon>
        <taxon>Solirubrobacter</taxon>
    </lineage>
</organism>
<dbReference type="Gene3D" id="2.60.120.260">
    <property type="entry name" value="Galactose-binding domain-like"/>
    <property type="match status" value="1"/>
</dbReference>
<dbReference type="CDD" id="cd04084">
    <property type="entry name" value="CBM6_xylanase-like"/>
    <property type="match status" value="1"/>
</dbReference>
<evidence type="ECO:0000256" key="3">
    <source>
        <dbReference type="SAM" id="SignalP"/>
    </source>
</evidence>
<feature type="domain" description="CBM6" evidence="5">
    <location>
        <begin position="930"/>
        <end position="1051"/>
    </location>
</feature>
<feature type="signal peptide" evidence="3">
    <location>
        <begin position="1"/>
        <end position="26"/>
    </location>
</feature>
<dbReference type="Gene3D" id="2.120.10.30">
    <property type="entry name" value="TolB, C-terminal domain"/>
    <property type="match status" value="1"/>
</dbReference>
<keyword evidence="1 3" id="KW-0732">Signal</keyword>
<dbReference type="SUPFAM" id="SSF49785">
    <property type="entry name" value="Galactose-binding domain-like"/>
    <property type="match status" value="1"/>
</dbReference>
<dbReference type="InterPro" id="IPR006584">
    <property type="entry name" value="Cellulose-bd_IV"/>
</dbReference>
<dbReference type="InterPro" id="IPR011042">
    <property type="entry name" value="6-blade_b-propeller_TolB-like"/>
</dbReference>
<name>A0ABT4RL23_9ACTN</name>
<evidence type="ECO:0000256" key="2">
    <source>
        <dbReference type="SAM" id="MobiDB-lite"/>
    </source>
</evidence>
<dbReference type="InterPro" id="IPR013320">
    <property type="entry name" value="ConA-like_dom_sf"/>
</dbReference>
<dbReference type="RefSeq" id="WP_202954424.1">
    <property type="nucleotide sequence ID" value="NZ_JAPCID010000020.1"/>
</dbReference>
<gene>
    <name evidence="6" type="ORF">OJ962_15895</name>
</gene>
<feature type="domain" description="PKD" evidence="4">
    <location>
        <begin position="1061"/>
        <end position="1142"/>
    </location>
</feature>
<dbReference type="InterPro" id="IPR005084">
    <property type="entry name" value="CBM6"/>
</dbReference>
<dbReference type="Gene3D" id="2.60.120.200">
    <property type="match status" value="2"/>
</dbReference>
<feature type="region of interest" description="Disordered" evidence="2">
    <location>
        <begin position="144"/>
        <end position="163"/>
    </location>
</feature>
<dbReference type="SMART" id="SM00089">
    <property type="entry name" value="PKD"/>
    <property type="match status" value="3"/>
</dbReference>